<protein>
    <submittedName>
        <fullName evidence="3">Uncharacterized protein</fullName>
    </submittedName>
</protein>
<reference evidence="3" key="1">
    <citation type="submission" date="2019-11" db="EMBL/GenBank/DDBJ databases">
        <authorList>
            <person name="Liu Y."/>
            <person name="Hou J."/>
            <person name="Li T.-Q."/>
            <person name="Guan C.-H."/>
            <person name="Wu X."/>
            <person name="Wu H.-Z."/>
            <person name="Ling F."/>
            <person name="Zhang R."/>
            <person name="Shi X.-G."/>
            <person name="Ren J.-P."/>
            <person name="Chen E.-F."/>
            <person name="Sun J.-M."/>
        </authorList>
    </citation>
    <scope>NUCLEOTIDE SEQUENCE</scope>
    <source>
        <strain evidence="3">Adult_tree_wgs_1</strain>
        <tissue evidence="3">Leaves</tissue>
    </source>
</reference>
<evidence type="ECO:0000313" key="3">
    <source>
        <dbReference type="EMBL" id="KAF7137865.1"/>
    </source>
</evidence>
<dbReference type="InterPro" id="IPR022830">
    <property type="entry name" value="Indigdn_synthA-like"/>
</dbReference>
<sequence>MKAMKTHAGACGSWVLTVVGLLAAAAHGTALVHGHPDTRDVRFHEFKEFQPFKELERLANMGTKVRKTARRDRTYVVGIHVFVTGSIGGVHRHGENMISIISCQYAWPTIFILISLAWLNFWGLVDIYFTYYVGICRIMVVFLLHSKKFVLTPDVGTLVKALGDDLAYGDVQRGLTVDVPVIDIGAGVQELLHALQVALVC</sequence>
<feature type="transmembrane region" description="Helical" evidence="1">
    <location>
        <begin position="103"/>
        <end position="121"/>
    </location>
</feature>
<keyword evidence="1" id="KW-1133">Transmembrane helix</keyword>
<proteinExistence type="predicted"/>
<evidence type="ECO:0000313" key="4">
    <source>
        <dbReference type="Proteomes" id="UP000626092"/>
    </source>
</evidence>
<dbReference type="OrthoDB" id="198885at2759"/>
<organism evidence="3 4">
    <name type="scientific">Rhododendron simsii</name>
    <name type="common">Sims's rhododendron</name>
    <dbReference type="NCBI Taxonomy" id="118357"/>
    <lineage>
        <taxon>Eukaryota</taxon>
        <taxon>Viridiplantae</taxon>
        <taxon>Streptophyta</taxon>
        <taxon>Embryophyta</taxon>
        <taxon>Tracheophyta</taxon>
        <taxon>Spermatophyta</taxon>
        <taxon>Magnoliopsida</taxon>
        <taxon>eudicotyledons</taxon>
        <taxon>Gunneridae</taxon>
        <taxon>Pentapetalae</taxon>
        <taxon>asterids</taxon>
        <taxon>Ericales</taxon>
        <taxon>Ericaceae</taxon>
        <taxon>Ericoideae</taxon>
        <taxon>Rhodoreae</taxon>
        <taxon>Rhododendron</taxon>
    </lineage>
</organism>
<keyword evidence="2" id="KW-0732">Signal</keyword>
<evidence type="ECO:0000256" key="2">
    <source>
        <dbReference type="SAM" id="SignalP"/>
    </source>
</evidence>
<feature type="signal peptide" evidence="2">
    <location>
        <begin position="1"/>
        <end position="30"/>
    </location>
</feature>
<dbReference type="EMBL" id="WJXA01000007">
    <property type="protein sequence ID" value="KAF7137865.1"/>
    <property type="molecule type" value="Genomic_DNA"/>
</dbReference>
<gene>
    <name evidence="3" type="ORF">RHSIM_Rhsim07G0166700</name>
</gene>
<evidence type="ECO:0000256" key="1">
    <source>
        <dbReference type="SAM" id="Phobius"/>
    </source>
</evidence>
<feature type="chain" id="PRO_5032585324" evidence="2">
    <location>
        <begin position="31"/>
        <end position="201"/>
    </location>
</feature>
<keyword evidence="1" id="KW-0812">Transmembrane</keyword>
<accession>A0A834GRL6</accession>
<dbReference type="SUPFAM" id="SSF110581">
    <property type="entry name" value="Indigoidine synthase A-like"/>
    <property type="match status" value="1"/>
</dbReference>
<name>A0A834GRL6_RHOSS</name>
<dbReference type="AlphaFoldDB" id="A0A834GRL6"/>
<comment type="caution">
    <text evidence="3">The sequence shown here is derived from an EMBL/GenBank/DDBJ whole genome shotgun (WGS) entry which is preliminary data.</text>
</comment>
<keyword evidence="1" id="KW-0472">Membrane</keyword>
<dbReference type="GO" id="GO:0004730">
    <property type="term" value="F:pseudouridylate synthase activity"/>
    <property type="evidence" value="ECO:0007669"/>
    <property type="project" value="InterPro"/>
</dbReference>
<dbReference type="Proteomes" id="UP000626092">
    <property type="component" value="Unassembled WGS sequence"/>
</dbReference>
<feature type="transmembrane region" description="Helical" evidence="1">
    <location>
        <begin position="74"/>
        <end position="91"/>
    </location>
</feature>
<keyword evidence="4" id="KW-1185">Reference proteome</keyword>